<dbReference type="GO" id="GO:0022857">
    <property type="term" value="F:transmembrane transporter activity"/>
    <property type="evidence" value="ECO:0007669"/>
    <property type="project" value="InterPro"/>
</dbReference>
<gene>
    <name evidence="8" type="primary">Contig12193.g13025</name>
    <name evidence="8" type="ORF">STYLEM_18942</name>
</gene>
<feature type="transmembrane region" description="Helical" evidence="6">
    <location>
        <begin position="60"/>
        <end position="80"/>
    </location>
</feature>
<dbReference type="Pfam" id="PF07690">
    <property type="entry name" value="MFS_1"/>
    <property type="match status" value="1"/>
</dbReference>
<proteinExistence type="predicted"/>
<evidence type="ECO:0000313" key="8">
    <source>
        <dbReference type="EMBL" id="CDW89803.1"/>
    </source>
</evidence>
<dbReference type="PANTHER" id="PTHR24064">
    <property type="entry name" value="SOLUTE CARRIER FAMILY 22 MEMBER"/>
    <property type="match status" value="1"/>
</dbReference>
<evidence type="ECO:0000313" key="9">
    <source>
        <dbReference type="Proteomes" id="UP000039865"/>
    </source>
</evidence>
<feature type="transmembrane region" description="Helical" evidence="6">
    <location>
        <begin position="419"/>
        <end position="436"/>
    </location>
</feature>
<dbReference type="InterPro" id="IPR020846">
    <property type="entry name" value="MFS_dom"/>
</dbReference>
<feature type="transmembrane region" description="Helical" evidence="6">
    <location>
        <begin position="267"/>
        <end position="288"/>
    </location>
</feature>
<dbReference type="InterPro" id="IPR011701">
    <property type="entry name" value="MFS"/>
</dbReference>
<evidence type="ECO:0000259" key="7">
    <source>
        <dbReference type="PROSITE" id="PS50850"/>
    </source>
</evidence>
<feature type="compositionally biased region" description="Polar residues" evidence="5">
    <location>
        <begin position="1"/>
        <end position="13"/>
    </location>
</feature>
<feature type="transmembrane region" description="Helical" evidence="6">
    <location>
        <begin position="240"/>
        <end position="261"/>
    </location>
</feature>
<keyword evidence="4 6" id="KW-0472">Membrane</keyword>
<evidence type="ECO:0000256" key="5">
    <source>
        <dbReference type="SAM" id="MobiDB-lite"/>
    </source>
</evidence>
<name>A0A078B8B5_STYLE</name>
<dbReference type="Gene3D" id="1.20.1250.20">
    <property type="entry name" value="MFS general substrate transporter like domains"/>
    <property type="match status" value="1"/>
</dbReference>
<evidence type="ECO:0000256" key="4">
    <source>
        <dbReference type="ARBA" id="ARBA00023136"/>
    </source>
</evidence>
<keyword evidence="3 6" id="KW-1133">Transmembrane helix</keyword>
<feature type="domain" description="Major facilitator superfamily (MFS) profile" evidence="7">
    <location>
        <begin position="65"/>
        <end position="560"/>
    </location>
</feature>
<dbReference type="Proteomes" id="UP000039865">
    <property type="component" value="Unassembled WGS sequence"/>
</dbReference>
<keyword evidence="2 6" id="KW-0812">Transmembrane</keyword>
<feature type="transmembrane region" description="Helical" evidence="6">
    <location>
        <begin position="392"/>
        <end position="413"/>
    </location>
</feature>
<dbReference type="AlphaFoldDB" id="A0A078B8B5"/>
<feature type="transmembrane region" description="Helical" evidence="6">
    <location>
        <begin position="146"/>
        <end position="166"/>
    </location>
</feature>
<feature type="transmembrane region" description="Helical" evidence="6">
    <location>
        <begin position="202"/>
        <end position="228"/>
    </location>
</feature>
<reference evidence="8 9" key="1">
    <citation type="submission" date="2014-06" db="EMBL/GenBank/DDBJ databases">
        <authorList>
            <person name="Swart Estienne"/>
        </authorList>
    </citation>
    <scope>NUCLEOTIDE SEQUENCE [LARGE SCALE GENOMIC DNA]</scope>
    <source>
        <strain evidence="8 9">130c</strain>
    </source>
</reference>
<dbReference type="EMBL" id="CCKQ01017888">
    <property type="protein sequence ID" value="CDW89803.1"/>
    <property type="molecule type" value="Genomic_DNA"/>
</dbReference>
<evidence type="ECO:0000256" key="1">
    <source>
        <dbReference type="ARBA" id="ARBA00004141"/>
    </source>
</evidence>
<protein>
    <submittedName>
        <fullName evidence="8">Organic cation</fullName>
    </submittedName>
</protein>
<feature type="region of interest" description="Disordered" evidence="5">
    <location>
        <begin position="1"/>
        <end position="20"/>
    </location>
</feature>
<feature type="transmembrane region" description="Helical" evidence="6">
    <location>
        <begin position="479"/>
        <end position="500"/>
    </location>
</feature>
<evidence type="ECO:0000256" key="2">
    <source>
        <dbReference type="ARBA" id="ARBA00022692"/>
    </source>
</evidence>
<evidence type="ECO:0000256" key="3">
    <source>
        <dbReference type="ARBA" id="ARBA00022989"/>
    </source>
</evidence>
<evidence type="ECO:0000256" key="6">
    <source>
        <dbReference type="SAM" id="Phobius"/>
    </source>
</evidence>
<dbReference type="PROSITE" id="PS50850">
    <property type="entry name" value="MFS"/>
    <property type="match status" value="1"/>
</dbReference>
<organism evidence="8 9">
    <name type="scientific">Stylonychia lemnae</name>
    <name type="common">Ciliate</name>
    <dbReference type="NCBI Taxonomy" id="5949"/>
    <lineage>
        <taxon>Eukaryota</taxon>
        <taxon>Sar</taxon>
        <taxon>Alveolata</taxon>
        <taxon>Ciliophora</taxon>
        <taxon>Intramacronucleata</taxon>
        <taxon>Spirotrichea</taxon>
        <taxon>Stichotrichia</taxon>
        <taxon>Sporadotrichida</taxon>
        <taxon>Oxytrichidae</taxon>
        <taxon>Stylonychinae</taxon>
        <taxon>Stylonychia</taxon>
    </lineage>
</organism>
<accession>A0A078B8B5</accession>
<comment type="subcellular location">
    <subcellularLocation>
        <location evidence="1">Membrane</location>
        <topology evidence="1">Multi-pass membrane protein</topology>
    </subcellularLocation>
</comment>
<keyword evidence="9" id="KW-1185">Reference proteome</keyword>
<feature type="transmembrane region" description="Helical" evidence="6">
    <location>
        <begin position="507"/>
        <end position="530"/>
    </location>
</feature>
<feature type="transmembrane region" description="Helical" evidence="6">
    <location>
        <begin position="536"/>
        <end position="555"/>
    </location>
</feature>
<dbReference type="OrthoDB" id="10595150at2759"/>
<dbReference type="InterPro" id="IPR036259">
    <property type="entry name" value="MFS_trans_sf"/>
</dbReference>
<feature type="transmembrane region" description="Helical" evidence="6">
    <location>
        <begin position="448"/>
        <end position="467"/>
    </location>
</feature>
<dbReference type="InParanoid" id="A0A078B8B5"/>
<dbReference type="SUPFAM" id="SSF103473">
    <property type="entry name" value="MFS general substrate transporter"/>
    <property type="match status" value="1"/>
</dbReference>
<sequence length="560" mass="63955">MEEIENQQQQEKTQLLKGKTETSSLMEEDFLSVGYDKKYVILTYNQYLSKVSGGFGKLQAIGLLAIFLLKFVGQLVHMNIGFLKMMPEFLCQFPGAESQQVCSVKQFCDNEAYLIKEGITVSVNQTSSFSLANMVTKFDLYCSNKLQFMLFGGCMIFGHFLFLIFFSHLIDTKGRKNIILVGLFVCSGVLGIMMFIPGFDMFIYLMYACLIVLGVASGLLNLQGWIYIIEFIPKKYQAGAIIISNSGKGVALIVGAMFFLQFSKNQFWLFFLNIIFAFMTIYLIVKYIPESPKYFYMMKKYRKAREILEELGQKYQGRTIKAIFKDEAKDQNIEIDETYMESFQTEDNYTTRHEIQAIETQSKILREGYGVFDRTNFLKAFKGDKEFRMNTIGIIFCHAFSSFSFSLFTYLLPNLKGNIFLNGFLIGSFEVLAYCFSGLMMKLLGLRCQILLCYVISFFSAVLYSVFDFQGPSQLTNAILLALLMFGVAANMNSTLYAAYQCCPQELAATFFVIQSFITQFLVAFSPIIAEYNPGIVVFAFIVITFACFTVSYFIQYKNM</sequence>
<feature type="transmembrane region" description="Helical" evidence="6">
    <location>
        <begin position="178"/>
        <end position="196"/>
    </location>
</feature>
<dbReference type="GO" id="GO:0016020">
    <property type="term" value="C:membrane"/>
    <property type="evidence" value="ECO:0007669"/>
    <property type="project" value="UniProtKB-SubCell"/>
</dbReference>